<gene>
    <name evidence="1" type="ORF">OKIOD_LOCUS14665</name>
</gene>
<protein>
    <submittedName>
        <fullName evidence="1">Oidioi.mRNA.OKI2018_I69.chr2.g5900.t1.cds</fullName>
    </submittedName>
</protein>
<evidence type="ECO:0000313" key="1">
    <source>
        <dbReference type="EMBL" id="CAG5111611.1"/>
    </source>
</evidence>
<keyword evidence="2" id="KW-1185">Reference proteome</keyword>
<sequence>MLARDVLLTVGNHDIVLQLLDVYDKIQAVRTLIRRLGGRSLLDGNYENYFEYTNEETSMDQFMVDHKSYQRVVKSIGSRLTRLVGLEASIRDAMETDEAQTEIERLFTVRENLTGLADRIERKREELINMTERHMINEDFLMARATVKAIKRKDIAIWTIRAYDTMDGTSRMLKRVMEQTVNANNARELSRLRRETERDHQDIVKIQNDFKITGRAFSSYLAGMGHRGMEMWERVRRARRDRYGPIARILEVHRQLVALTRRVKWRKRYVKHFLTTELE</sequence>
<name>A0ABN7T1W3_OIKDI</name>
<reference evidence="1 2" key="1">
    <citation type="submission" date="2021-04" db="EMBL/GenBank/DDBJ databases">
        <authorList>
            <person name="Bliznina A."/>
        </authorList>
    </citation>
    <scope>NUCLEOTIDE SEQUENCE [LARGE SCALE GENOMIC DNA]</scope>
</reference>
<accession>A0ABN7T1W3</accession>
<proteinExistence type="predicted"/>
<dbReference type="EMBL" id="OU015567">
    <property type="protein sequence ID" value="CAG5111611.1"/>
    <property type="molecule type" value="Genomic_DNA"/>
</dbReference>
<organism evidence="1 2">
    <name type="scientific">Oikopleura dioica</name>
    <name type="common">Tunicate</name>
    <dbReference type="NCBI Taxonomy" id="34765"/>
    <lineage>
        <taxon>Eukaryota</taxon>
        <taxon>Metazoa</taxon>
        <taxon>Chordata</taxon>
        <taxon>Tunicata</taxon>
        <taxon>Appendicularia</taxon>
        <taxon>Copelata</taxon>
        <taxon>Oikopleuridae</taxon>
        <taxon>Oikopleura</taxon>
    </lineage>
</organism>
<dbReference type="Proteomes" id="UP001158576">
    <property type="component" value="Chromosome 2"/>
</dbReference>
<evidence type="ECO:0000313" key="2">
    <source>
        <dbReference type="Proteomes" id="UP001158576"/>
    </source>
</evidence>